<organism evidence="2">
    <name type="scientific">hydrothermal vent metagenome</name>
    <dbReference type="NCBI Taxonomy" id="652676"/>
    <lineage>
        <taxon>unclassified sequences</taxon>
        <taxon>metagenomes</taxon>
        <taxon>ecological metagenomes</taxon>
    </lineage>
</organism>
<dbReference type="SUPFAM" id="SSF53335">
    <property type="entry name" value="S-adenosyl-L-methionine-dependent methyltransferases"/>
    <property type="match status" value="1"/>
</dbReference>
<dbReference type="EMBL" id="FPHR01000010">
    <property type="protein sequence ID" value="SFV76865.1"/>
    <property type="molecule type" value="Genomic_DNA"/>
</dbReference>
<name>A0A1W1D8B4_9ZZZZ</name>
<dbReference type="Pfam" id="PF13847">
    <property type="entry name" value="Methyltransf_31"/>
    <property type="match status" value="1"/>
</dbReference>
<proteinExistence type="predicted"/>
<sequence>MTSKFTHWDEVYKTKDHEKVSWFQARSTISYDWITESVKQDDAIIDVGCGVSILADNLLKKGFDNLSLLELSTTALNACKERLKSYHGKLNFYNENILDFESKTTFKLWHDRAVFHFLTDPNDQQTYIKKLEKYLEKDGFFLLATFSPEGPKQCSELNIVQYDVSKITQLLGDQFKLINSTSEAHPHPNGMTQHFNYFLFKKV</sequence>
<dbReference type="AlphaFoldDB" id="A0A1W1D8B4"/>
<dbReference type="PANTHER" id="PTHR12843:SF5">
    <property type="entry name" value="EEF1A LYSINE METHYLTRANSFERASE 2"/>
    <property type="match status" value="1"/>
</dbReference>
<reference evidence="2" key="1">
    <citation type="submission" date="2016-10" db="EMBL/GenBank/DDBJ databases">
        <authorList>
            <person name="de Groot N.N."/>
        </authorList>
    </citation>
    <scope>NUCLEOTIDE SEQUENCE</scope>
</reference>
<dbReference type="GO" id="GO:0008168">
    <property type="term" value="F:methyltransferase activity"/>
    <property type="evidence" value="ECO:0007669"/>
    <property type="project" value="UniProtKB-KW"/>
</dbReference>
<keyword evidence="2" id="KW-0808">Transferase</keyword>
<dbReference type="InterPro" id="IPR029063">
    <property type="entry name" value="SAM-dependent_MTases_sf"/>
</dbReference>
<keyword evidence="2" id="KW-0489">Methyltransferase</keyword>
<gene>
    <name evidence="2" type="ORF">MNB_SUP05-4-803</name>
</gene>
<dbReference type="Gene3D" id="3.40.50.150">
    <property type="entry name" value="Vaccinia Virus protein VP39"/>
    <property type="match status" value="1"/>
</dbReference>
<dbReference type="PANTHER" id="PTHR12843">
    <property type="entry name" value="PROTEIN-LYSINE N-METHYLTRANSFERASE METTL10"/>
    <property type="match status" value="1"/>
</dbReference>
<evidence type="ECO:0000259" key="1">
    <source>
        <dbReference type="Pfam" id="PF13847"/>
    </source>
</evidence>
<evidence type="ECO:0000313" key="2">
    <source>
        <dbReference type="EMBL" id="SFV76865.1"/>
    </source>
</evidence>
<accession>A0A1W1D8B4</accession>
<dbReference type="GO" id="GO:0032259">
    <property type="term" value="P:methylation"/>
    <property type="evidence" value="ECO:0007669"/>
    <property type="project" value="UniProtKB-KW"/>
</dbReference>
<dbReference type="InterPro" id="IPR025714">
    <property type="entry name" value="Methyltranfer_dom"/>
</dbReference>
<feature type="domain" description="Methyltransferase" evidence="1">
    <location>
        <begin position="40"/>
        <end position="148"/>
    </location>
</feature>
<protein>
    <submittedName>
        <fullName evidence="2">SAM-dependent methyltransferases</fullName>
    </submittedName>
</protein>